<accession>A0A6H0DZU5</accession>
<dbReference type="AlphaFoldDB" id="A0A6H0DZU5"/>
<proteinExistence type="predicted"/>
<keyword evidence="2" id="KW-1185">Reference proteome</keyword>
<evidence type="ECO:0000313" key="1">
    <source>
        <dbReference type="EMBL" id="QIS94657.1"/>
    </source>
</evidence>
<name>A0A6H0DZU5_9HYPH</name>
<evidence type="ECO:0000313" key="2">
    <source>
        <dbReference type="Proteomes" id="UP000321389"/>
    </source>
</evidence>
<dbReference type="RefSeq" id="WP_167812907.1">
    <property type="nucleotide sequence ID" value="NZ_CP042301.2"/>
</dbReference>
<protein>
    <submittedName>
        <fullName evidence="1">Uncharacterized protein</fullName>
    </submittedName>
</protein>
<dbReference type="KEGG" id="niy:FQ775_23955"/>
<dbReference type="Proteomes" id="UP000321389">
    <property type="component" value="Chromosome"/>
</dbReference>
<gene>
    <name evidence="1" type="ORF">FQ775_23955</name>
</gene>
<dbReference type="EMBL" id="CP042301">
    <property type="protein sequence ID" value="QIS94657.1"/>
    <property type="molecule type" value="Genomic_DNA"/>
</dbReference>
<organism evidence="1 2">
    <name type="scientific">Nitratireductor mangrovi</name>
    <dbReference type="NCBI Taxonomy" id="2599600"/>
    <lineage>
        <taxon>Bacteria</taxon>
        <taxon>Pseudomonadati</taxon>
        <taxon>Pseudomonadota</taxon>
        <taxon>Alphaproteobacteria</taxon>
        <taxon>Hyphomicrobiales</taxon>
        <taxon>Phyllobacteriaceae</taxon>
        <taxon>Nitratireductor</taxon>
    </lineage>
</organism>
<sequence>MRWVILIVSLALMTAYDAVYLDGELSREAIRELGTVTAVISERLS</sequence>
<reference evidence="1" key="1">
    <citation type="submission" date="2020-04" db="EMBL/GenBank/DDBJ databases">
        <title>Nitratireductor sp. nov. isolated from mangrove soil.</title>
        <authorList>
            <person name="Ye Y."/>
        </authorList>
    </citation>
    <scope>NUCLEOTIDE SEQUENCE</scope>
    <source>
        <strain evidence="1">SY7</strain>
    </source>
</reference>